<sequence>MRKDMKQLPVNQFQVKDIFWGNYLELVRASVIPYQWEALNDRIEGAEPSHCIRNFEIAAGRKTGEFSGFVFQDSDLYKWLEAAAYSLMRCPDADLEKKADEAIELIGQAQQPDGYLDTYYIINGLENRFTDLESNHELYCLGHMIEAATAYAQATGKRRFLEISAAFADCAAEHLGKEPGKLPGYPGHEVAEMALVKLYAMTGEKKYLRLASYFIDQRGQQPLFFEQEDREQGRTCYWRDDLGYRYYQAAEPVRGQQEAEGHAVRAVYLYSGMADVARETEDEELFAACKRIWKNIVEKKLYLTGAVGASAHGESFSYNYNLPNDLIYGETCAAVGLVFLAKRMFEMTGDSSYLDVMERALYNGVISGMSLDGKSFFYVNPLEVTPQACHEDHNFAHVKPVRQKWFGCACCPPNLARLLSSVANYAFTTDKDGIYLNLFMGGRVSFETENCRGELEVSTDYPWDGRISVRVVRVEGAPFTMRMRVPGWCRDFAVFRNGGRTEPVRSEGFAALQEMRQGEEAVLELSMPVELIAAHPNVRADMGKAAVMRGPLVYCLEEADNGSGLHRLSLPAGAVFAAEYRDMLGGVTALTCSGLRKTDEGWEEGDLYQVWRSPAEEPVTLTWIPYYAWANRGEGEMSVWIRIKE</sequence>
<proteinExistence type="predicted"/>
<reference evidence="4 5" key="1">
    <citation type="submission" date="2019-02" db="EMBL/GenBank/DDBJ databases">
        <title>Genomic Encyclopedia of Type Strains, Phase IV (KMG-IV): sequencing the most valuable type-strain genomes for metagenomic binning, comparative biology and taxonomic classification.</title>
        <authorList>
            <person name="Goeker M."/>
        </authorList>
    </citation>
    <scope>NUCLEOTIDE SEQUENCE [LARGE SCALE GENOMIC DNA]</scope>
    <source>
        <strain evidence="4 5">DSM 29486</strain>
    </source>
</reference>
<dbReference type="GO" id="GO:0005975">
    <property type="term" value="P:carbohydrate metabolic process"/>
    <property type="evidence" value="ECO:0007669"/>
    <property type="project" value="InterPro"/>
</dbReference>
<dbReference type="RefSeq" id="WP_207220583.1">
    <property type="nucleotide sequence ID" value="NZ_SGXF01000002.1"/>
</dbReference>
<dbReference type="PANTHER" id="PTHR43465">
    <property type="entry name" value="DUF1680 DOMAIN PROTEIN (AFU_ORTHOLOGUE AFUA_1G08910)"/>
    <property type="match status" value="1"/>
</dbReference>
<keyword evidence="5" id="KW-1185">Reference proteome</keyword>
<organism evidence="4 5">
    <name type="scientific">Cuneatibacter caecimuris</name>
    <dbReference type="NCBI Taxonomy" id="1796618"/>
    <lineage>
        <taxon>Bacteria</taxon>
        <taxon>Bacillati</taxon>
        <taxon>Bacillota</taxon>
        <taxon>Clostridia</taxon>
        <taxon>Lachnospirales</taxon>
        <taxon>Lachnospiraceae</taxon>
        <taxon>Cuneatibacter</taxon>
    </lineage>
</organism>
<name>A0A4Q7PLL4_9FIRM</name>
<evidence type="ECO:0000259" key="2">
    <source>
        <dbReference type="Pfam" id="PF20736"/>
    </source>
</evidence>
<evidence type="ECO:0000313" key="4">
    <source>
        <dbReference type="EMBL" id="RZT01008.1"/>
    </source>
</evidence>
<evidence type="ECO:0000313" key="5">
    <source>
        <dbReference type="Proteomes" id="UP000292927"/>
    </source>
</evidence>
<dbReference type="Pfam" id="PF20736">
    <property type="entry name" value="Glyco_hydro127M"/>
    <property type="match status" value="1"/>
</dbReference>
<accession>A0A4Q7PLL4</accession>
<dbReference type="Pfam" id="PF07944">
    <property type="entry name" value="Beta-AFase-like_GH127_cat"/>
    <property type="match status" value="1"/>
</dbReference>
<dbReference type="InterPro" id="IPR012878">
    <property type="entry name" value="Beta-AFase-like_GH127_cat"/>
</dbReference>
<dbReference type="InterPro" id="IPR049049">
    <property type="entry name" value="Beta-AFase-like_GH127_C"/>
</dbReference>
<feature type="domain" description="Non-reducing end beta-L-arabinofuranosidase-like GH127 middle" evidence="2">
    <location>
        <begin position="433"/>
        <end position="527"/>
    </location>
</feature>
<comment type="caution">
    <text evidence="4">The sequence shown here is derived from an EMBL/GenBank/DDBJ whole genome shotgun (WGS) entry which is preliminary data.</text>
</comment>
<evidence type="ECO:0008006" key="6">
    <source>
        <dbReference type="Google" id="ProtNLM"/>
    </source>
</evidence>
<dbReference type="EMBL" id="SGXF01000002">
    <property type="protein sequence ID" value="RZT01008.1"/>
    <property type="molecule type" value="Genomic_DNA"/>
</dbReference>
<dbReference type="InterPro" id="IPR008928">
    <property type="entry name" value="6-hairpin_glycosidase_sf"/>
</dbReference>
<evidence type="ECO:0000259" key="3">
    <source>
        <dbReference type="Pfam" id="PF20737"/>
    </source>
</evidence>
<dbReference type="SUPFAM" id="SSF48208">
    <property type="entry name" value="Six-hairpin glycosidases"/>
    <property type="match status" value="1"/>
</dbReference>
<dbReference type="AlphaFoldDB" id="A0A4Q7PLL4"/>
<dbReference type="Proteomes" id="UP000292927">
    <property type="component" value="Unassembled WGS sequence"/>
</dbReference>
<feature type="domain" description="Non-reducing end beta-L-arabinofuranosidase-like GH127 catalytic" evidence="1">
    <location>
        <begin position="14"/>
        <end position="423"/>
    </location>
</feature>
<dbReference type="PANTHER" id="PTHR43465:SF2">
    <property type="entry name" value="DUF1680 DOMAIN PROTEIN (AFU_ORTHOLOGUE AFUA_1G08910)"/>
    <property type="match status" value="1"/>
</dbReference>
<dbReference type="InterPro" id="IPR049046">
    <property type="entry name" value="Beta-AFase-like_GH127_middle"/>
</dbReference>
<feature type="domain" description="Non-reducing end beta-L-arabinofuranosidase-like GH127 C-terminal" evidence="3">
    <location>
        <begin position="529"/>
        <end position="642"/>
    </location>
</feature>
<evidence type="ECO:0000259" key="1">
    <source>
        <dbReference type="Pfam" id="PF07944"/>
    </source>
</evidence>
<protein>
    <recommendedName>
        <fullName evidence="6">Glycoside hydrolase family 127 protein</fullName>
    </recommendedName>
</protein>
<dbReference type="InterPro" id="IPR049174">
    <property type="entry name" value="Beta-AFase-like"/>
</dbReference>
<dbReference type="Pfam" id="PF20737">
    <property type="entry name" value="Glyco_hydro127C"/>
    <property type="match status" value="1"/>
</dbReference>
<gene>
    <name evidence="4" type="ORF">EV209_1445</name>
</gene>